<dbReference type="SUPFAM" id="SSF48008">
    <property type="entry name" value="GntR ligand-binding domain-like"/>
    <property type="match status" value="1"/>
</dbReference>
<dbReference type="EMBL" id="JABFCZ010000007">
    <property type="protein sequence ID" value="MBD1546150.1"/>
    <property type="molecule type" value="Genomic_DNA"/>
</dbReference>
<evidence type="ECO:0000259" key="7">
    <source>
        <dbReference type="PROSITE" id="PS50949"/>
    </source>
</evidence>
<feature type="domain" description="HTH gntR-type" evidence="7">
    <location>
        <begin position="8"/>
        <end position="76"/>
    </location>
</feature>
<evidence type="ECO:0000256" key="1">
    <source>
        <dbReference type="ARBA" id="ARBA00022491"/>
    </source>
</evidence>
<dbReference type="InterPro" id="IPR036388">
    <property type="entry name" value="WH-like_DNA-bd_sf"/>
</dbReference>
<sequence length="266" mass="29573">MFRKAPPLRTADAVVQQIEELILNGVLRPGDRLPPERELAGEIDVSRPVLREALKLLEERGLLTSRQGGGTFVADVIGPIFSEPIIALIERHPAAIADYLEFRRDMEGTAAAHAADRATASDHKILTDILAQMDAAYESGDARREVDLDVELHHAIGEAAHNVILLHALRSCYRLLENGVFYNRQRLYHHPTARRAVLEQHKQIVDRILAGDPDGARQASYDHIDFVGAALKEAERAEGWQEVSDLRLKQRRLTPGSNRTAATLKG</sequence>
<evidence type="ECO:0000256" key="6">
    <source>
        <dbReference type="ARBA" id="ARBA00039592"/>
    </source>
</evidence>
<dbReference type="PRINTS" id="PR00035">
    <property type="entry name" value="HTHGNTR"/>
</dbReference>
<keyword evidence="4" id="KW-0804">Transcription</keyword>
<dbReference type="Gene3D" id="1.10.10.10">
    <property type="entry name" value="Winged helix-like DNA-binding domain superfamily/Winged helix DNA-binding domain"/>
    <property type="match status" value="1"/>
</dbReference>
<evidence type="ECO:0000313" key="9">
    <source>
        <dbReference type="Proteomes" id="UP000598467"/>
    </source>
</evidence>
<dbReference type="GO" id="GO:0003677">
    <property type="term" value="F:DNA binding"/>
    <property type="evidence" value="ECO:0007669"/>
    <property type="project" value="UniProtKB-KW"/>
</dbReference>
<dbReference type="Gene3D" id="1.20.120.530">
    <property type="entry name" value="GntR ligand-binding domain-like"/>
    <property type="match status" value="1"/>
</dbReference>
<dbReference type="InterPro" id="IPR011711">
    <property type="entry name" value="GntR_C"/>
</dbReference>
<comment type="caution">
    <text evidence="8">The sequence shown here is derived from an EMBL/GenBank/DDBJ whole genome shotgun (WGS) entry which is preliminary data.</text>
</comment>
<dbReference type="SMART" id="SM00345">
    <property type="entry name" value="HTH_GNTR"/>
    <property type="match status" value="1"/>
</dbReference>
<dbReference type="AlphaFoldDB" id="A0A926NXZ7"/>
<dbReference type="CDD" id="cd07377">
    <property type="entry name" value="WHTH_GntR"/>
    <property type="match status" value="1"/>
</dbReference>
<keyword evidence="1" id="KW-0678">Repressor</keyword>
<dbReference type="InterPro" id="IPR008920">
    <property type="entry name" value="TF_FadR/GntR_C"/>
</dbReference>
<evidence type="ECO:0000313" key="8">
    <source>
        <dbReference type="EMBL" id="MBD1546150.1"/>
    </source>
</evidence>
<protein>
    <recommendedName>
        <fullName evidence="6">Pyruvate dehydrogenase complex repressor</fullName>
    </recommendedName>
</protein>
<evidence type="ECO:0000256" key="5">
    <source>
        <dbReference type="ARBA" id="ARBA00037357"/>
    </source>
</evidence>
<dbReference type="Proteomes" id="UP000598467">
    <property type="component" value="Unassembled WGS sequence"/>
</dbReference>
<comment type="function">
    <text evidence="5">Transcriptional repressor for the pyruvate dehydrogenase complex genes aceEF and lpd.</text>
</comment>
<dbReference type="GO" id="GO:0003700">
    <property type="term" value="F:DNA-binding transcription factor activity"/>
    <property type="evidence" value="ECO:0007669"/>
    <property type="project" value="InterPro"/>
</dbReference>
<keyword evidence="3" id="KW-0238">DNA-binding</keyword>
<dbReference type="PANTHER" id="PTHR43537">
    <property type="entry name" value="TRANSCRIPTIONAL REGULATOR, GNTR FAMILY"/>
    <property type="match status" value="1"/>
</dbReference>
<dbReference type="Pfam" id="PF07729">
    <property type="entry name" value="FCD"/>
    <property type="match status" value="1"/>
</dbReference>
<accession>A0A926NXZ7</accession>
<dbReference type="SMART" id="SM00895">
    <property type="entry name" value="FCD"/>
    <property type="match status" value="1"/>
</dbReference>
<dbReference type="Pfam" id="PF00392">
    <property type="entry name" value="GntR"/>
    <property type="match status" value="1"/>
</dbReference>
<organism evidence="8 9">
    <name type="scientific">Roseibium aggregatum</name>
    <dbReference type="NCBI Taxonomy" id="187304"/>
    <lineage>
        <taxon>Bacteria</taxon>
        <taxon>Pseudomonadati</taxon>
        <taxon>Pseudomonadota</taxon>
        <taxon>Alphaproteobacteria</taxon>
        <taxon>Hyphomicrobiales</taxon>
        <taxon>Stappiaceae</taxon>
        <taxon>Roseibium</taxon>
    </lineage>
</organism>
<gene>
    <name evidence="8" type="ORF">HK439_07745</name>
</gene>
<dbReference type="RefSeq" id="WP_190290819.1">
    <property type="nucleotide sequence ID" value="NZ_JABFCZ010000007.1"/>
</dbReference>
<keyword evidence="2" id="KW-0805">Transcription regulation</keyword>
<dbReference type="InterPro" id="IPR036390">
    <property type="entry name" value="WH_DNA-bd_sf"/>
</dbReference>
<evidence type="ECO:0000256" key="4">
    <source>
        <dbReference type="ARBA" id="ARBA00023163"/>
    </source>
</evidence>
<reference evidence="8" key="1">
    <citation type="submission" date="2020-05" db="EMBL/GenBank/DDBJ databases">
        <title>Identification of trans-AT polyketide cluster in two marine bacteria, producers of a novel glutaramide-containing polyketide sesbanimide D and analogs.</title>
        <authorList>
            <person name="Kacar D."/>
            <person name="Rodriguez P."/>
            <person name="Canedo L."/>
            <person name="Gonzalez E."/>
            <person name="Galan B."/>
            <person name="De La Calle F."/>
            <person name="Garcia J.L."/>
        </authorList>
    </citation>
    <scope>NUCLEOTIDE SEQUENCE</scope>
    <source>
        <strain evidence="8">PHM038</strain>
    </source>
</reference>
<evidence type="ECO:0000256" key="2">
    <source>
        <dbReference type="ARBA" id="ARBA00023015"/>
    </source>
</evidence>
<dbReference type="SUPFAM" id="SSF46785">
    <property type="entry name" value="Winged helix' DNA-binding domain"/>
    <property type="match status" value="1"/>
</dbReference>
<dbReference type="PANTHER" id="PTHR43537:SF34">
    <property type="entry name" value="PYRUVATE DEHYDROGENASE COMPLEX REPRESSOR"/>
    <property type="match status" value="1"/>
</dbReference>
<evidence type="ECO:0000256" key="3">
    <source>
        <dbReference type="ARBA" id="ARBA00023125"/>
    </source>
</evidence>
<dbReference type="PROSITE" id="PS50949">
    <property type="entry name" value="HTH_GNTR"/>
    <property type="match status" value="1"/>
</dbReference>
<name>A0A926NXZ7_9HYPH</name>
<proteinExistence type="predicted"/>
<dbReference type="InterPro" id="IPR000524">
    <property type="entry name" value="Tscrpt_reg_HTH_GntR"/>
</dbReference>